<evidence type="ECO:0000256" key="2">
    <source>
        <dbReference type="ARBA" id="ARBA00012438"/>
    </source>
</evidence>
<keyword evidence="4" id="KW-0808">Transferase</keyword>
<evidence type="ECO:0000256" key="6">
    <source>
        <dbReference type="SAM" id="Phobius"/>
    </source>
</evidence>
<dbReference type="EC" id="2.7.13.3" evidence="2"/>
<evidence type="ECO:0000256" key="5">
    <source>
        <dbReference type="ARBA" id="ARBA00022777"/>
    </source>
</evidence>
<accession>A0A3B0Y4K4</accession>
<dbReference type="EMBL" id="UOFI01000191">
    <property type="protein sequence ID" value="VAW70302.1"/>
    <property type="molecule type" value="Genomic_DNA"/>
</dbReference>
<sequence>MKSLQSRLSTGLLLSLIIAFSALGFLVSINIQHLAEDYIASRLKHDAENLLSSINFNNNGELSLDMSRIDLIYNQPFSGHYFVITANKQSMTSRSLWDQTLKQQTVATGQQHRTLYPGPEQQSLLLLSTGYKKQGHQLIISIAEDLNPINKNILRFKYTFAALAIGMLLTLVILQSFILRKSLAPLTKIQDEIKALQQ</sequence>
<dbReference type="AlphaFoldDB" id="A0A3B0Y4K4"/>
<evidence type="ECO:0000256" key="3">
    <source>
        <dbReference type="ARBA" id="ARBA00022553"/>
    </source>
</evidence>
<dbReference type="PANTHER" id="PTHR45436">
    <property type="entry name" value="SENSOR HISTIDINE KINASE YKOH"/>
    <property type="match status" value="1"/>
</dbReference>
<organism evidence="7">
    <name type="scientific">hydrothermal vent metagenome</name>
    <dbReference type="NCBI Taxonomy" id="652676"/>
    <lineage>
        <taxon>unclassified sequences</taxon>
        <taxon>metagenomes</taxon>
        <taxon>ecological metagenomes</taxon>
    </lineage>
</organism>
<dbReference type="GO" id="GO:0004673">
    <property type="term" value="F:protein histidine kinase activity"/>
    <property type="evidence" value="ECO:0007669"/>
    <property type="project" value="UniProtKB-EC"/>
</dbReference>
<reference evidence="7" key="1">
    <citation type="submission" date="2018-06" db="EMBL/GenBank/DDBJ databases">
        <authorList>
            <person name="Zhirakovskaya E."/>
        </authorList>
    </citation>
    <scope>NUCLEOTIDE SEQUENCE</scope>
</reference>
<keyword evidence="3" id="KW-0597">Phosphoprotein</keyword>
<proteinExistence type="predicted"/>
<keyword evidence="6" id="KW-1133">Transmembrane helix</keyword>
<dbReference type="GO" id="GO:0000160">
    <property type="term" value="P:phosphorelay signal transduction system"/>
    <property type="evidence" value="ECO:0007669"/>
    <property type="project" value="TreeGrafter"/>
</dbReference>
<comment type="catalytic activity">
    <reaction evidence="1">
        <text>ATP + protein L-histidine = ADP + protein N-phospho-L-histidine.</text>
        <dbReference type="EC" id="2.7.13.3"/>
    </reaction>
</comment>
<evidence type="ECO:0000256" key="1">
    <source>
        <dbReference type="ARBA" id="ARBA00000085"/>
    </source>
</evidence>
<dbReference type="PANTHER" id="PTHR45436:SF5">
    <property type="entry name" value="SENSOR HISTIDINE KINASE TRCS"/>
    <property type="match status" value="1"/>
</dbReference>
<evidence type="ECO:0000256" key="4">
    <source>
        <dbReference type="ARBA" id="ARBA00022679"/>
    </source>
</evidence>
<dbReference type="GO" id="GO:0005886">
    <property type="term" value="C:plasma membrane"/>
    <property type="evidence" value="ECO:0007669"/>
    <property type="project" value="TreeGrafter"/>
</dbReference>
<dbReference type="InterPro" id="IPR050428">
    <property type="entry name" value="TCS_sensor_his_kinase"/>
</dbReference>
<name>A0A3B0Y4K4_9ZZZZ</name>
<keyword evidence="5" id="KW-0418">Kinase</keyword>
<feature type="transmembrane region" description="Helical" evidence="6">
    <location>
        <begin position="158"/>
        <end position="179"/>
    </location>
</feature>
<evidence type="ECO:0000313" key="7">
    <source>
        <dbReference type="EMBL" id="VAW70302.1"/>
    </source>
</evidence>
<feature type="non-terminal residue" evidence="7">
    <location>
        <position position="198"/>
    </location>
</feature>
<gene>
    <name evidence="7" type="ORF">MNBD_GAMMA09-2543</name>
</gene>
<keyword evidence="6" id="KW-0812">Transmembrane</keyword>
<protein>
    <recommendedName>
        <fullName evidence="2">histidine kinase</fullName>
        <ecNumber evidence="2">2.7.13.3</ecNumber>
    </recommendedName>
</protein>
<keyword evidence="6" id="KW-0472">Membrane</keyword>